<evidence type="ECO:0000313" key="2">
    <source>
        <dbReference type="Proteomes" id="UP000286773"/>
    </source>
</evidence>
<proteinExistence type="predicted"/>
<reference evidence="1 2" key="1">
    <citation type="submission" date="2017-05" db="EMBL/GenBank/DDBJ databases">
        <title>Vagococcus spp. assemblies.</title>
        <authorList>
            <person name="Gulvik C.A."/>
        </authorList>
    </citation>
    <scope>NUCLEOTIDE SEQUENCE [LARGE SCALE GENOMIC DNA]</scope>
    <source>
        <strain evidence="1 2">LMG 24798</strain>
    </source>
</reference>
<dbReference type="Proteomes" id="UP000286773">
    <property type="component" value="Unassembled WGS sequence"/>
</dbReference>
<protein>
    <submittedName>
        <fullName evidence="1">Uncharacterized protein</fullName>
    </submittedName>
</protein>
<dbReference type="EMBL" id="NGKC01000016">
    <property type="protein sequence ID" value="RSU09778.1"/>
    <property type="molecule type" value="Genomic_DNA"/>
</dbReference>
<organism evidence="1 2">
    <name type="scientific">Vagococcus acidifermentans</name>
    <dbReference type="NCBI Taxonomy" id="564710"/>
    <lineage>
        <taxon>Bacteria</taxon>
        <taxon>Bacillati</taxon>
        <taxon>Bacillota</taxon>
        <taxon>Bacilli</taxon>
        <taxon>Lactobacillales</taxon>
        <taxon>Enterococcaceae</taxon>
        <taxon>Vagococcus</taxon>
    </lineage>
</organism>
<keyword evidence="2" id="KW-1185">Reference proteome</keyword>
<comment type="caution">
    <text evidence="1">The sequence shown here is derived from an EMBL/GenBank/DDBJ whole genome shotgun (WGS) entry which is preliminary data.</text>
</comment>
<evidence type="ECO:0000313" key="1">
    <source>
        <dbReference type="EMBL" id="RSU09778.1"/>
    </source>
</evidence>
<gene>
    <name evidence="1" type="ORF">CBF27_11885</name>
</gene>
<dbReference type="AlphaFoldDB" id="A0A430ANR6"/>
<name>A0A430ANR6_9ENTE</name>
<sequence length="59" mass="7205">MKGRLKNKKLLVRKRFYQAIRPLRTDGKSKKRAGRHEVLLCDFFNYYRRKKRHLSGKNV</sequence>
<accession>A0A430ANR6</accession>